<dbReference type="CDD" id="cd10917">
    <property type="entry name" value="CE4_NodB_like_6s_7s"/>
    <property type="match status" value="1"/>
</dbReference>
<dbReference type="InterPro" id="IPR002509">
    <property type="entry name" value="NODB_dom"/>
</dbReference>
<accession>K9WY27</accession>
<dbReference type="AlphaFoldDB" id="K9WY27"/>
<dbReference type="GO" id="GO:0045493">
    <property type="term" value="P:xylan catabolic process"/>
    <property type="evidence" value="ECO:0007669"/>
    <property type="project" value="UniProtKB-KW"/>
</dbReference>
<protein>
    <submittedName>
        <fullName evidence="3">Putative xylanase/chitin deacetylase</fullName>
    </submittedName>
</protein>
<proteinExistence type="predicted"/>
<dbReference type="InterPro" id="IPR011330">
    <property type="entry name" value="Glyco_hydro/deAcase_b/a-brl"/>
</dbReference>
<dbReference type="KEGG" id="csg:Cylst_2920"/>
<dbReference type="GO" id="GO:0016810">
    <property type="term" value="F:hydrolase activity, acting on carbon-nitrogen (but not peptide) bonds"/>
    <property type="evidence" value="ECO:0007669"/>
    <property type="project" value="InterPro"/>
</dbReference>
<evidence type="ECO:0000256" key="1">
    <source>
        <dbReference type="SAM" id="MobiDB-lite"/>
    </source>
</evidence>
<organism evidence="3 4">
    <name type="scientific">Cylindrospermum stagnale PCC 7417</name>
    <dbReference type="NCBI Taxonomy" id="56107"/>
    <lineage>
        <taxon>Bacteria</taxon>
        <taxon>Bacillati</taxon>
        <taxon>Cyanobacteriota</taxon>
        <taxon>Cyanophyceae</taxon>
        <taxon>Nostocales</taxon>
        <taxon>Nostocaceae</taxon>
        <taxon>Cylindrospermum</taxon>
    </lineage>
</organism>
<feature type="region of interest" description="Disordered" evidence="1">
    <location>
        <begin position="38"/>
        <end position="64"/>
    </location>
</feature>
<dbReference type="STRING" id="56107.Cylst_2920"/>
<reference evidence="3 4" key="1">
    <citation type="submission" date="2012-06" db="EMBL/GenBank/DDBJ databases">
        <title>Finished chromosome of genome of Cylindrospermum stagnale PCC 7417.</title>
        <authorList>
            <consortium name="US DOE Joint Genome Institute"/>
            <person name="Gugger M."/>
            <person name="Coursin T."/>
            <person name="Rippka R."/>
            <person name="Tandeau De Marsac N."/>
            <person name="Huntemann M."/>
            <person name="Wei C.-L."/>
            <person name="Han J."/>
            <person name="Detter J.C."/>
            <person name="Han C."/>
            <person name="Tapia R."/>
            <person name="Chen A."/>
            <person name="Kyrpides N."/>
            <person name="Mavromatis K."/>
            <person name="Markowitz V."/>
            <person name="Szeto E."/>
            <person name="Ivanova N."/>
            <person name="Pagani I."/>
            <person name="Pati A."/>
            <person name="Goodwin L."/>
            <person name="Nordberg H.P."/>
            <person name="Cantor M.N."/>
            <person name="Hua S.X."/>
            <person name="Woyke T."/>
            <person name="Kerfeld C.A."/>
        </authorList>
    </citation>
    <scope>NUCLEOTIDE SEQUENCE [LARGE SCALE GENOMIC DNA]</scope>
    <source>
        <strain evidence="3 4">PCC 7417</strain>
    </source>
</reference>
<feature type="compositionally biased region" description="Polar residues" evidence="1">
    <location>
        <begin position="45"/>
        <end position="64"/>
    </location>
</feature>
<dbReference type="HOGENOM" id="CLU_021264_2_3_3"/>
<keyword evidence="3" id="KW-0624">Polysaccharide degradation</keyword>
<evidence type="ECO:0000313" key="3">
    <source>
        <dbReference type="EMBL" id="AFZ25093.1"/>
    </source>
</evidence>
<keyword evidence="3" id="KW-0858">Xylan degradation</keyword>
<name>K9WY27_9NOST</name>
<dbReference type="Proteomes" id="UP000010475">
    <property type="component" value="Chromosome"/>
</dbReference>
<keyword evidence="3" id="KW-0119">Carbohydrate metabolism</keyword>
<dbReference type="EMBL" id="CP003642">
    <property type="protein sequence ID" value="AFZ25093.1"/>
    <property type="molecule type" value="Genomic_DNA"/>
</dbReference>
<dbReference type="GO" id="GO:0016798">
    <property type="term" value="F:hydrolase activity, acting on glycosyl bonds"/>
    <property type="evidence" value="ECO:0007669"/>
    <property type="project" value="UniProtKB-KW"/>
</dbReference>
<keyword evidence="4" id="KW-1185">Reference proteome</keyword>
<dbReference type="PANTHER" id="PTHR10587">
    <property type="entry name" value="GLYCOSYL TRANSFERASE-RELATED"/>
    <property type="match status" value="1"/>
</dbReference>
<dbReference type="Gene3D" id="3.20.20.370">
    <property type="entry name" value="Glycoside hydrolase/deacetylase"/>
    <property type="match status" value="1"/>
</dbReference>
<gene>
    <name evidence="3" type="ORF">Cylst_2920</name>
</gene>
<keyword evidence="3" id="KW-0326">Glycosidase</keyword>
<dbReference type="RefSeq" id="WP_015208346.1">
    <property type="nucleotide sequence ID" value="NC_019757.1"/>
</dbReference>
<dbReference type="eggNOG" id="COG0726">
    <property type="taxonomic scope" value="Bacteria"/>
</dbReference>
<keyword evidence="3" id="KW-0378">Hydrolase</keyword>
<dbReference type="PROSITE" id="PS51677">
    <property type="entry name" value="NODB"/>
    <property type="match status" value="1"/>
</dbReference>
<sequence length="287" mass="31538">MSLWKPDLTDNHLQRQKILGVVAIAFFVTACSIAPGSPLKKQPKSELNSVSIPENPATNQVNPQSQPVAKVENLAFSVPGKFQGKTVYQVQPSNSDKVIALTIDDGPWPKTTLEMLDILKQNDVKATFFWVGSALEAHPEIAKRVVAEGHAIGNHTWHHWYRKMDEATAKSEIERTAQLIYKTTGVKTSLFRPPGGFLNNGLAAYAKSQKQSVVMWSLTSADTDPHAKPQAFVNNVLKGAKPGAIVLMHDGGGDRYRTVKALPEMISGLKQQGYRFVTVPQLLSMEN</sequence>
<evidence type="ECO:0000259" key="2">
    <source>
        <dbReference type="PROSITE" id="PS51677"/>
    </source>
</evidence>
<dbReference type="Pfam" id="PF01522">
    <property type="entry name" value="Polysacc_deac_1"/>
    <property type="match status" value="1"/>
</dbReference>
<dbReference type="InterPro" id="IPR050248">
    <property type="entry name" value="Polysacc_deacetylase_ArnD"/>
</dbReference>
<dbReference type="SUPFAM" id="SSF88713">
    <property type="entry name" value="Glycoside hydrolase/deacetylase"/>
    <property type="match status" value="1"/>
</dbReference>
<feature type="domain" description="NodB homology" evidence="2">
    <location>
        <begin position="97"/>
        <end position="277"/>
    </location>
</feature>
<evidence type="ECO:0000313" key="4">
    <source>
        <dbReference type="Proteomes" id="UP000010475"/>
    </source>
</evidence>
<dbReference type="PROSITE" id="PS51257">
    <property type="entry name" value="PROKAR_LIPOPROTEIN"/>
    <property type="match status" value="1"/>
</dbReference>